<reference evidence="16" key="2">
    <citation type="submission" date="2020-01" db="EMBL/GenBank/DDBJ databases">
        <authorList>
            <person name="Campanaro S."/>
        </authorList>
    </citation>
    <scope>NUCLEOTIDE SEQUENCE</scope>
    <source>
        <strain evidence="16">AS06rmzACSIP_7</strain>
    </source>
</reference>
<dbReference type="GO" id="GO:0042132">
    <property type="term" value="F:fructose 1,6-bisphosphate 1-phosphatase activity"/>
    <property type="evidence" value="ECO:0007669"/>
    <property type="project" value="UniProtKB-UniRule"/>
</dbReference>
<feature type="binding site" description="in other chain" evidence="15">
    <location>
        <position position="89"/>
    </location>
    <ligand>
        <name>beta-D-fructose 1,6-bisphosphate</name>
        <dbReference type="ChEBI" id="CHEBI:32966"/>
        <note>ligand shared between dimeric partners</note>
    </ligand>
</feature>
<keyword evidence="14 15" id="KW-0119">Carbohydrate metabolism</keyword>
<evidence type="ECO:0000256" key="14">
    <source>
        <dbReference type="ARBA" id="ARBA00023277"/>
    </source>
</evidence>
<dbReference type="PIRSF" id="PIRSF015647">
    <property type="entry name" value="FBPtase_archl"/>
    <property type="match status" value="1"/>
</dbReference>
<accession>A0A971M370</accession>
<dbReference type="EC" id="4.1.2.13" evidence="15"/>
<feature type="binding site" description="in other chain" evidence="15">
    <location>
        <position position="267"/>
    </location>
    <ligand>
        <name>beta-D-fructose 1,6-bisphosphate</name>
        <dbReference type="ChEBI" id="CHEBI:32966"/>
        <note>ligand shared between dimeric partners</note>
    </ligand>
</feature>
<feature type="binding site" evidence="15">
    <location>
        <position position="11"/>
    </location>
    <ligand>
        <name>Mg(2+)</name>
        <dbReference type="ChEBI" id="CHEBI:18420"/>
        <label>1</label>
    </ligand>
</feature>
<evidence type="ECO:0000256" key="7">
    <source>
        <dbReference type="ARBA" id="ARBA00018635"/>
    </source>
</evidence>
<feature type="binding site" evidence="15">
    <location>
        <position position="52"/>
    </location>
    <ligand>
        <name>Mg(2+)</name>
        <dbReference type="ChEBI" id="CHEBI:18420"/>
        <label>2</label>
    </ligand>
</feature>
<evidence type="ECO:0000256" key="13">
    <source>
        <dbReference type="ARBA" id="ARBA00023270"/>
    </source>
</evidence>
<feature type="binding site" evidence="15">
    <location>
        <position position="18"/>
    </location>
    <ligand>
        <name>dihydroxyacetone phosphate</name>
        <dbReference type="ChEBI" id="CHEBI:57642"/>
    </ligand>
</feature>
<dbReference type="Proteomes" id="UP000777265">
    <property type="component" value="Unassembled WGS sequence"/>
</dbReference>
<reference evidence="16" key="1">
    <citation type="journal article" date="2020" name="Biotechnol. Biofuels">
        <title>New insights from the biogas microbiome by comprehensive genome-resolved metagenomics of nearly 1600 species originating from multiple anaerobic digesters.</title>
        <authorList>
            <person name="Campanaro S."/>
            <person name="Treu L."/>
            <person name="Rodriguez-R L.M."/>
            <person name="Kovalovszki A."/>
            <person name="Ziels R.M."/>
            <person name="Maus I."/>
            <person name="Zhu X."/>
            <person name="Kougias P.G."/>
            <person name="Basile A."/>
            <person name="Luo G."/>
            <person name="Schluter A."/>
            <person name="Konstantinidis K.T."/>
            <person name="Angelidaki I."/>
        </authorList>
    </citation>
    <scope>NUCLEOTIDE SEQUENCE</scope>
    <source>
        <strain evidence="16">AS06rmzACSIP_7</strain>
    </source>
</reference>
<gene>
    <name evidence="15" type="primary">fbp</name>
    <name evidence="16" type="ORF">GXY80_05995</name>
</gene>
<dbReference type="InterPro" id="IPR002803">
    <property type="entry name" value="FBPase_V"/>
</dbReference>
<dbReference type="HAMAP" id="MF_02067">
    <property type="entry name" value="FBP_aldolase_phosphatase"/>
    <property type="match status" value="1"/>
</dbReference>
<sequence>MKTTLSIIKADIGSIGGHIKPSAQLIDRVKDHLKTNLKGLANDFFVSHTGDDVAILFAHTRGVGDEKIHKIAWDAFIAGTAVAKEQGLYGAGQDLLKDSFSGNVKGMGPAVAEMEFEERPNEPFLFFAADKTDPGAYNLPLYLAFTDPMYNSGLILSPNMAKGFKFVIMDVSYTEGDRMIELNAPEEIYDIAALLRDNERFVVESIWSRETGEIAASVSTTRLHNIAGKYTGKDDPVMLVRVQGPFPATGETLAPFNIGHYVAGFMRGSHTGPLMPVKMNSSVSYFDGPPVVCALGFCVHNGKLTEPADAFDHPYWEYIRTKVSRKATEIRQQGFAGAAMLPYSELEYGGIVSKMNKLDPRFKVNQEEKEEKVGKKKKK</sequence>
<evidence type="ECO:0000256" key="3">
    <source>
        <dbReference type="ARBA" id="ARBA00004742"/>
    </source>
</evidence>
<comment type="subunit">
    <text evidence="5 15">Homooctamer; dimer of tetramers.</text>
</comment>
<dbReference type="EMBL" id="JAAYEE010000099">
    <property type="protein sequence ID" value="NLW35020.1"/>
    <property type="molecule type" value="Genomic_DNA"/>
</dbReference>
<feature type="binding site" evidence="15">
    <location>
        <position position="18"/>
    </location>
    <ligand>
        <name>Mg(2+)</name>
        <dbReference type="ChEBI" id="CHEBI:18420"/>
        <label>1</label>
    </ligand>
</feature>
<keyword evidence="10 15" id="KW-0378">Hydrolase</keyword>
<keyword evidence="8 15" id="KW-0312">Gluconeogenesis</keyword>
<feature type="binding site" evidence="15">
    <location>
        <position position="267"/>
    </location>
    <ligand>
        <name>dihydroxyacetone phosphate</name>
        <dbReference type="ChEBI" id="CHEBI:57642"/>
    </ligand>
</feature>
<comment type="caution">
    <text evidence="15">Lacks conserved residue(s) required for the propagation of feature annotation.</text>
</comment>
<feature type="binding site" evidence="15">
    <location>
        <position position="51"/>
    </location>
    <ligand>
        <name>Mg(2+)</name>
        <dbReference type="ChEBI" id="CHEBI:18420"/>
        <label>2</label>
    </ligand>
</feature>
<keyword evidence="9 15" id="KW-0479">Metal-binding</keyword>
<feature type="binding site" description="in other chain" evidence="15">
    <location>
        <position position="18"/>
    </location>
    <ligand>
        <name>beta-D-fructose 1,6-bisphosphate</name>
        <dbReference type="ChEBI" id="CHEBI:32966"/>
        <note>ligand shared between dimeric partners</note>
    </ligand>
</feature>
<feature type="binding site" description="in other chain" evidence="15">
    <location>
        <position position="287"/>
    </location>
    <ligand>
        <name>beta-D-fructose 1,6-bisphosphate</name>
        <dbReference type="ChEBI" id="CHEBI:32966"/>
        <note>ligand shared between dimeric partners</note>
    </ligand>
</feature>
<dbReference type="EC" id="3.1.3.11" evidence="6 15"/>
<feature type="binding site" evidence="15">
    <location>
        <position position="131"/>
    </location>
    <ligand>
        <name>dihydroxyacetone phosphate</name>
        <dbReference type="ChEBI" id="CHEBI:57642"/>
    </ligand>
</feature>
<feature type="binding site" evidence="15">
    <location>
        <position position="51"/>
    </location>
    <ligand>
        <name>Mg(2+)</name>
        <dbReference type="ChEBI" id="CHEBI:18420"/>
        <label>1</label>
    </ligand>
</feature>
<feature type="binding site" description="in other chain" evidence="15">
    <location>
        <position position="348"/>
    </location>
    <ligand>
        <name>beta-D-fructose 1,6-bisphosphate</name>
        <dbReference type="ChEBI" id="CHEBI:32966"/>
        <note>ligand shared between dimeric partners</note>
    </ligand>
</feature>
<feature type="binding site" description="in other chain" evidence="15">
    <location>
        <position position="131"/>
    </location>
    <ligand>
        <name>beta-D-fructose 1,6-bisphosphate</name>
        <dbReference type="ChEBI" id="CHEBI:32966"/>
        <note>ligand shared between dimeric partners</note>
    </ligand>
</feature>
<dbReference type="GO" id="GO:0006094">
    <property type="term" value="P:gluconeogenesis"/>
    <property type="evidence" value="ECO:0007669"/>
    <property type="project" value="UniProtKB-UniRule"/>
</dbReference>
<comment type="catalytic activity">
    <reaction evidence="1 15">
        <text>beta-D-fructose 1,6-bisphosphate + H2O = beta-D-fructose 6-phosphate + phosphate</text>
        <dbReference type="Rhea" id="RHEA:11064"/>
        <dbReference type="ChEBI" id="CHEBI:15377"/>
        <dbReference type="ChEBI" id="CHEBI:32966"/>
        <dbReference type="ChEBI" id="CHEBI:43474"/>
        <dbReference type="ChEBI" id="CHEBI:57634"/>
        <dbReference type="EC" id="3.1.3.11"/>
    </reaction>
</comment>
<dbReference type="Pfam" id="PF01950">
    <property type="entry name" value="FBPase_3"/>
    <property type="match status" value="1"/>
</dbReference>
<dbReference type="GO" id="GO:0000287">
    <property type="term" value="F:magnesium ion binding"/>
    <property type="evidence" value="ECO:0007669"/>
    <property type="project" value="UniProtKB-UniRule"/>
</dbReference>
<feature type="binding site" description="in other chain" evidence="15">
    <location>
        <begin position="102"/>
        <end position="103"/>
    </location>
    <ligand>
        <name>beta-D-fructose 1,6-bisphosphate</name>
        <dbReference type="ChEBI" id="CHEBI:32966"/>
        <note>ligand shared between dimeric partners</note>
    </ligand>
</feature>
<feature type="binding site" evidence="15">
    <location>
        <position position="234"/>
    </location>
    <ligand>
        <name>Mg(2+)</name>
        <dbReference type="ChEBI" id="CHEBI:18420"/>
        <label>3</label>
    </ligand>
</feature>
<name>A0A971M370_9BACT</name>
<evidence type="ECO:0000256" key="8">
    <source>
        <dbReference type="ARBA" id="ARBA00022432"/>
    </source>
</evidence>
<keyword evidence="12 15" id="KW-0456">Lyase</keyword>
<evidence type="ECO:0000256" key="11">
    <source>
        <dbReference type="ARBA" id="ARBA00022842"/>
    </source>
</evidence>
<organism evidence="16 17">
    <name type="scientific">Syntrophorhabdus aromaticivorans</name>
    <dbReference type="NCBI Taxonomy" id="328301"/>
    <lineage>
        <taxon>Bacteria</taxon>
        <taxon>Pseudomonadati</taxon>
        <taxon>Thermodesulfobacteriota</taxon>
        <taxon>Syntrophorhabdia</taxon>
        <taxon>Syntrophorhabdales</taxon>
        <taxon>Syntrophorhabdaceae</taxon>
        <taxon>Syntrophorhabdus</taxon>
    </lineage>
</organism>
<evidence type="ECO:0000313" key="16">
    <source>
        <dbReference type="EMBL" id="NLW35020.1"/>
    </source>
</evidence>
<dbReference type="InterPro" id="IPR036076">
    <property type="entry name" value="FBPase_V_sf"/>
</dbReference>
<feature type="binding site" evidence="15">
    <location>
        <position position="235"/>
    </location>
    <ligand>
        <name>Mg(2+)</name>
        <dbReference type="ChEBI" id="CHEBI:18420"/>
        <label>2</label>
    </ligand>
</feature>
<feature type="binding site" evidence="15">
    <location>
        <position position="233"/>
    </location>
    <ligand>
        <name>Mg(2+)</name>
        <dbReference type="ChEBI" id="CHEBI:18420"/>
        <label>3</label>
    </ligand>
</feature>
<keyword evidence="13 15" id="KW-0704">Schiff base</keyword>
<feature type="active site" description="Schiff-base intermediate with DHAP; for FBP aldolase activity" evidence="15">
    <location>
        <position position="233"/>
    </location>
</feature>
<comment type="catalytic activity">
    <reaction evidence="15">
        <text>beta-D-fructose 1,6-bisphosphate = D-glyceraldehyde 3-phosphate + dihydroxyacetone phosphate</text>
        <dbReference type="Rhea" id="RHEA:14729"/>
        <dbReference type="ChEBI" id="CHEBI:32966"/>
        <dbReference type="ChEBI" id="CHEBI:57642"/>
        <dbReference type="ChEBI" id="CHEBI:59776"/>
        <dbReference type="EC" id="4.1.2.13"/>
    </reaction>
</comment>
<dbReference type="PANTHER" id="PTHR38341">
    <property type="entry name" value="FRUCTOSE-1,6-BISPHOSPHATE ALDOLASE/PHOSPHATASE"/>
    <property type="match status" value="1"/>
</dbReference>
<feature type="binding site" evidence="15">
    <location>
        <position position="93"/>
    </location>
    <ligand>
        <name>Mg(2+)</name>
        <dbReference type="ChEBI" id="CHEBI:18420"/>
        <label>1</label>
    </ligand>
</feature>
<dbReference type="AlphaFoldDB" id="A0A971M370"/>
<comment type="similarity">
    <text evidence="4 15">Belongs to the FBP aldolase/phosphatase family.</text>
</comment>
<evidence type="ECO:0000256" key="10">
    <source>
        <dbReference type="ARBA" id="ARBA00022801"/>
    </source>
</evidence>
<dbReference type="NCBIfam" id="NF041126">
    <property type="entry name" value="FBP_aldo_phos"/>
    <property type="match status" value="1"/>
</dbReference>
<keyword evidence="11 15" id="KW-0460">Magnesium</keyword>
<comment type="function">
    <text evidence="15">Catalyzes two subsequent steps in gluconeogenesis: the aldol condensation of dihydroxyacetone phosphate (DHAP) and glyceraldehyde-3-phosphate (GA3P) to fructose-1,6-bisphosphate (FBP), and the dephosphorylation of FBP to fructose-6-phosphate (F6P).</text>
</comment>
<feature type="active site" description="Proton donor/acceptor; for FBP aldolase activity" evidence="15">
    <location>
        <position position="230"/>
    </location>
</feature>
<feature type="binding site" evidence="15">
    <location>
        <position position="235"/>
    </location>
    <ligand>
        <name>Mg(2+)</name>
        <dbReference type="ChEBI" id="CHEBI:18420"/>
        <label>3</label>
    </ligand>
</feature>
<evidence type="ECO:0000256" key="12">
    <source>
        <dbReference type="ARBA" id="ARBA00023239"/>
    </source>
</evidence>
<dbReference type="GO" id="GO:0004332">
    <property type="term" value="F:fructose-bisphosphate aldolase activity"/>
    <property type="evidence" value="ECO:0007669"/>
    <property type="project" value="UniProtKB-UniRule"/>
</dbReference>
<comment type="pathway">
    <text evidence="3 15">Carbohydrate biosynthesis; gluconeogenesis.</text>
</comment>
<evidence type="ECO:0000256" key="5">
    <source>
        <dbReference type="ARBA" id="ARBA00011820"/>
    </source>
</evidence>
<evidence type="ECO:0000256" key="9">
    <source>
        <dbReference type="ARBA" id="ARBA00022723"/>
    </source>
</evidence>
<evidence type="ECO:0000256" key="2">
    <source>
        <dbReference type="ARBA" id="ARBA00001946"/>
    </source>
</evidence>
<comment type="cofactor">
    <cofactor evidence="2 15">
        <name>Mg(2+)</name>
        <dbReference type="ChEBI" id="CHEBI:18420"/>
    </cofactor>
</comment>
<comment type="caution">
    <text evidence="16">The sequence shown here is derived from an EMBL/GenBank/DDBJ whole genome shotgun (WGS) entry which is preliminary data.</text>
</comment>
<evidence type="ECO:0000313" key="17">
    <source>
        <dbReference type="Proteomes" id="UP000777265"/>
    </source>
</evidence>
<feature type="binding site" evidence="15">
    <location>
        <position position="287"/>
    </location>
    <ligand>
        <name>dihydroxyacetone phosphate</name>
        <dbReference type="ChEBI" id="CHEBI:57642"/>
    </ligand>
</feature>
<dbReference type="SUPFAM" id="SSF111249">
    <property type="entry name" value="Sulfolobus fructose-1,6-bisphosphatase-like"/>
    <property type="match status" value="1"/>
</dbReference>
<evidence type="ECO:0000256" key="4">
    <source>
        <dbReference type="ARBA" id="ARBA00010693"/>
    </source>
</evidence>
<proteinExistence type="inferred from homology"/>
<dbReference type="PANTHER" id="PTHR38341:SF1">
    <property type="entry name" value="FRUCTOSE-1,6-BISPHOSPHATE ALDOLASE_PHOSPHATASE"/>
    <property type="match status" value="1"/>
</dbReference>
<evidence type="ECO:0000256" key="6">
    <source>
        <dbReference type="ARBA" id="ARBA00013093"/>
    </source>
</evidence>
<protein>
    <recommendedName>
        <fullName evidence="7 15">Fructose-1,6-bisphosphate aldolase/phosphatase</fullName>
        <shortName evidence="15">FBP A/P</shortName>
        <shortName evidence="15">FBP aldolase/phosphatase</shortName>
        <ecNumber evidence="6 15">3.1.3.11</ecNumber>
        <ecNumber evidence="15">4.1.2.13</ecNumber>
    </recommendedName>
</protein>
<evidence type="ECO:0000256" key="15">
    <source>
        <dbReference type="HAMAP-Rule" id="MF_02067"/>
    </source>
</evidence>
<comment type="domain">
    <text evidence="15">Consists of a single catalytic domain, but remodels its active-site architecture via a large structural change to exhibit dual activities.</text>
</comment>
<feature type="binding site" evidence="15">
    <location>
        <position position="130"/>
    </location>
    <ligand>
        <name>Mg(2+)</name>
        <dbReference type="ChEBI" id="CHEBI:18420"/>
        <label>2</label>
    </ligand>
</feature>
<evidence type="ECO:0000256" key="1">
    <source>
        <dbReference type="ARBA" id="ARBA00001273"/>
    </source>
</evidence>
<feature type="binding site" evidence="15">
    <location>
        <position position="234"/>
    </location>
    <ligand>
        <name>Mg(2+)</name>
        <dbReference type="ChEBI" id="CHEBI:18420"/>
        <label>4</label>
    </ligand>
</feature>
<feature type="active site" description="Proton acceptor; for FBP phosphatase activity" evidence="15">
    <location>
        <position position="11"/>
    </location>
</feature>